<evidence type="ECO:0000313" key="1">
    <source>
        <dbReference type="EMBL" id="JAE26411.1"/>
    </source>
</evidence>
<accession>A0A0A9GV22</accession>
<dbReference type="AlphaFoldDB" id="A0A0A9GV22"/>
<proteinExistence type="predicted"/>
<name>A0A0A9GV22_ARUDO</name>
<dbReference type="EMBL" id="GBRH01171485">
    <property type="protein sequence ID" value="JAE26411.1"/>
    <property type="molecule type" value="Transcribed_RNA"/>
</dbReference>
<sequence length="62" mass="6680">MPWRLLTPSIHSLSSSLLQDGTSHWPATRIHDDAMVRTRMVVGGTHPDGGCRCGSARRPAAA</sequence>
<organism evidence="1">
    <name type="scientific">Arundo donax</name>
    <name type="common">Giant reed</name>
    <name type="synonym">Donax arundinaceus</name>
    <dbReference type="NCBI Taxonomy" id="35708"/>
    <lineage>
        <taxon>Eukaryota</taxon>
        <taxon>Viridiplantae</taxon>
        <taxon>Streptophyta</taxon>
        <taxon>Embryophyta</taxon>
        <taxon>Tracheophyta</taxon>
        <taxon>Spermatophyta</taxon>
        <taxon>Magnoliopsida</taxon>
        <taxon>Liliopsida</taxon>
        <taxon>Poales</taxon>
        <taxon>Poaceae</taxon>
        <taxon>PACMAD clade</taxon>
        <taxon>Arundinoideae</taxon>
        <taxon>Arundineae</taxon>
        <taxon>Arundo</taxon>
    </lineage>
</organism>
<reference evidence="1" key="1">
    <citation type="submission" date="2014-09" db="EMBL/GenBank/DDBJ databases">
        <authorList>
            <person name="Magalhaes I.L.F."/>
            <person name="Oliveira U."/>
            <person name="Santos F.R."/>
            <person name="Vidigal T.H.D.A."/>
            <person name="Brescovit A.D."/>
            <person name="Santos A.J."/>
        </authorList>
    </citation>
    <scope>NUCLEOTIDE SEQUENCE</scope>
    <source>
        <tissue evidence="1">Shoot tissue taken approximately 20 cm above the soil surface</tissue>
    </source>
</reference>
<reference evidence="1" key="2">
    <citation type="journal article" date="2015" name="Data Brief">
        <title>Shoot transcriptome of the giant reed, Arundo donax.</title>
        <authorList>
            <person name="Barrero R.A."/>
            <person name="Guerrero F.D."/>
            <person name="Moolhuijzen P."/>
            <person name="Goolsby J.A."/>
            <person name="Tidwell J."/>
            <person name="Bellgard S.E."/>
            <person name="Bellgard M.I."/>
        </authorList>
    </citation>
    <scope>NUCLEOTIDE SEQUENCE</scope>
    <source>
        <tissue evidence="1">Shoot tissue taken approximately 20 cm above the soil surface</tissue>
    </source>
</reference>
<protein>
    <submittedName>
        <fullName evidence="1">Uncharacterized protein</fullName>
    </submittedName>
</protein>